<feature type="compositionally biased region" description="Low complexity" evidence="9">
    <location>
        <begin position="28"/>
        <end position="37"/>
    </location>
</feature>
<gene>
    <name evidence="7 12" type="primary">gcvT</name>
    <name evidence="13" type="ORF">FB463_001746</name>
    <name evidence="12" type="ORF">FFA01_10940</name>
</gene>
<dbReference type="InterPro" id="IPR006223">
    <property type="entry name" value="GcvT"/>
</dbReference>
<dbReference type="OrthoDB" id="9774591at2"/>
<feature type="binding site" evidence="8">
    <location>
        <position position="268"/>
    </location>
    <ligand>
        <name>substrate</name>
    </ligand>
</feature>
<dbReference type="Pfam" id="PF01571">
    <property type="entry name" value="GCV_T"/>
    <property type="match status" value="1"/>
</dbReference>
<evidence type="ECO:0000313" key="12">
    <source>
        <dbReference type="EMBL" id="GEK82785.1"/>
    </source>
</evidence>
<dbReference type="InterPro" id="IPR022903">
    <property type="entry name" value="GcvT_bac"/>
</dbReference>
<reference evidence="13 15" key="2">
    <citation type="submission" date="2020-07" db="EMBL/GenBank/DDBJ databases">
        <title>Sequencing the genomes of 1000 actinobacteria strains.</title>
        <authorList>
            <person name="Klenk H.-P."/>
        </authorList>
    </citation>
    <scope>NUCLEOTIDE SEQUENCE [LARGE SCALE GENOMIC DNA]</scope>
    <source>
        <strain evidence="13 15">DSM 10309</strain>
    </source>
</reference>
<keyword evidence="3 7" id="KW-0032">Aminotransferase</keyword>
<dbReference type="GO" id="GO:0005829">
    <property type="term" value="C:cytosol"/>
    <property type="evidence" value="ECO:0007669"/>
    <property type="project" value="TreeGrafter"/>
</dbReference>
<feature type="region of interest" description="Disordered" evidence="9">
    <location>
        <begin position="1"/>
        <end position="54"/>
    </location>
</feature>
<dbReference type="InterPro" id="IPR029043">
    <property type="entry name" value="GcvT/YgfZ_C"/>
</dbReference>
<dbReference type="Gene3D" id="3.30.70.1400">
    <property type="entry name" value="Aminomethyltransferase beta-barrel domains"/>
    <property type="match status" value="1"/>
</dbReference>
<evidence type="ECO:0000256" key="3">
    <source>
        <dbReference type="ARBA" id="ARBA00022576"/>
    </source>
</evidence>
<dbReference type="Proteomes" id="UP000522688">
    <property type="component" value="Unassembled WGS sequence"/>
</dbReference>
<evidence type="ECO:0000313" key="14">
    <source>
        <dbReference type="Proteomes" id="UP000321154"/>
    </source>
</evidence>
<dbReference type="HAMAP" id="MF_00259">
    <property type="entry name" value="GcvT"/>
    <property type="match status" value="1"/>
</dbReference>
<dbReference type="AlphaFoldDB" id="A0A7W3JIH4"/>
<comment type="caution">
    <text evidence="13">The sequence shown here is derived from an EMBL/GenBank/DDBJ whole genome shotgun (WGS) entry which is preliminary data.</text>
</comment>
<dbReference type="FunFam" id="2.40.30.110:FF:000003">
    <property type="entry name" value="Aminomethyltransferase"/>
    <property type="match status" value="1"/>
</dbReference>
<proteinExistence type="inferred from homology"/>
<feature type="domain" description="GCVT N-terminal" evidence="10">
    <location>
        <begin position="72"/>
        <end position="335"/>
    </location>
</feature>
<keyword evidence="4 7" id="KW-0808">Transferase</keyword>
<dbReference type="GO" id="GO:0004047">
    <property type="term" value="F:aminomethyltransferase activity"/>
    <property type="evidence" value="ECO:0007669"/>
    <property type="project" value="UniProtKB-UniRule"/>
</dbReference>
<evidence type="ECO:0000256" key="5">
    <source>
        <dbReference type="ARBA" id="ARBA00031395"/>
    </source>
</evidence>
<reference evidence="12 14" key="1">
    <citation type="submission" date="2019-07" db="EMBL/GenBank/DDBJ databases">
        <title>Whole genome shotgun sequence of Frigoribacterium faeni NBRC 103066.</title>
        <authorList>
            <person name="Hosoyama A."/>
            <person name="Uohara A."/>
            <person name="Ohji S."/>
            <person name="Ichikawa N."/>
        </authorList>
    </citation>
    <scope>NUCLEOTIDE SEQUENCE [LARGE SCALE GENOMIC DNA]</scope>
    <source>
        <strain evidence="12 14">NBRC 103066</strain>
    </source>
</reference>
<dbReference type="Gene3D" id="4.10.1250.10">
    <property type="entry name" value="Aminomethyltransferase fragment"/>
    <property type="match status" value="1"/>
</dbReference>
<comment type="subunit">
    <text evidence="7">The glycine cleavage system is composed of four proteins: P, T, L and H.</text>
</comment>
<comment type="catalytic activity">
    <reaction evidence="6 7">
        <text>N(6)-[(R)-S(8)-aminomethyldihydrolipoyl]-L-lysyl-[protein] + (6S)-5,6,7,8-tetrahydrofolate = N(6)-[(R)-dihydrolipoyl]-L-lysyl-[protein] + (6R)-5,10-methylene-5,6,7,8-tetrahydrofolate + NH4(+)</text>
        <dbReference type="Rhea" id="RHEA:16945"/>
        <dbReference type="Rhea" id="RHEA-COMP:10475"/>
        <dbReference type="Rhea" id="RHEA-COMP:10492"/>
        <dbReference type="ChEBI" id="CHEBI:15636"/>
        <dbReference type="ChEBI" id="CHEBI:28938"/>
        <dbReference type="ChEBI" id="CHEBI:57453"/>
        <dbReference type="ChEBI" id="CHEBI:83100"/>
        <dbReference type="ChEBI" id="CHEBI:83143"/>
        <dbReference type="EC" id="2.1.2.10"/>
    </reaction>
</comment>
<evidence type="ECO:0000259" key="10">
    <source>
        <dbReference type="Pfam" id="PF01571"/>
    </source>
</evidence>
<dbReference type="EMBL" id="BJUV01000008">
    <property type="protein sequence ID" value="GEK82785.1"/>
    <property type="molecule type" value="Genomic_DNA"/>
</dbReference>
<dbReference type="Gene3D" id="2.40.30.110">
    <property type="entry name" value="Aminomethyltransferase beta-barrel domains"/>
    <property type="match status" value="1"/>
</dbReference>
<dbReference type="InterPro" id="IPR028896">
    <property type="entry name" value="GcvT/YgfZ/DmdA"/>
</dbReference>
<evidence type="ECO:0000313" key="15">
    <source>
        <dbReference type="Proteomes" id="UP000522688"/>
    </source>
</evidence>
<dbReference type="Pfam" id="PF08669">
    <property type="entry name" value="GCV_T_C"/>
    <property type="match status" value="1"/>
</dbReference>
<dbReference type="Gene3D" id="3.30.1360.120">
    <property type="entry name" value="Probable tRNA modification gtpase trme, domain 1"/>
    <property type="match status" value="1"/>
</dbReference>
<dbReference type="InterPro" id="IPR013977">
    <property type="entry name" value="GcvT_C"/>
</dbReference>
<dbReference type="NCBIfam" id="TIGR00528">
    <property type="entry name" value="gcvT"/>
    <property type="match status" value="1"/>
</dbReference>
<evidence type="ECO:0000256" key="9">
    <source>
        <dbReference type="SAM" id="MobiDB-lite"/>
    </source>
</evidence>
<comment type="similarity">
    <text evidence="1 7">Belongs to the GcvT family.</text>
</comment>
<evidence type="ECO:0000256" key="4">
    <source>
        <dbReference type="ARBA" id="ARBA00022679"/>
    </source>
</evidence>
<evidence type="ECO:0000259" key="11">
    <source>
        <dbReference type="Pfam" id="PF08669"/>
    </source>
</evidence>
<evidence type="ECO:0000256" key="6">
    <source>
        <dbReference type="ARBA" id="ARBA00047665"/>
    </source>
</evidence>
<dbReference type="RefSeq" id="WP_146853796.1">
    <property type="nucleotide sequence ID" value="NZ_BAAAHR010000001.1"/>
</dbReference>
<accession>A0A7W3JIH4</accession>
<dbReference type="InterPro" id="IPR006222">
    <property type="entry name" value="GCVT_N"/>
</dbReference>
<protein>
    <recommendedName>
        <fullName evidence="2 7">Aminomethyltransferase</fullName>
        <ecNumber evidence="2 7">2.1.2.10</ecNumber>
    </recommendedName>
    <alternativeName>
        <fullName evidence="5 7">Glycine cleavage system T protein</fullName>
    </alternativeName>
</protein>
<dbReference type="SUPFAM" id="SSF103025">
    <property type="entry name" value="Folate-binding domain"/>
    <property type="match status" value="1"/>
</dbReference>
<keyword evidence="14" id="KW-1185">Reference proteome</keyword>
<comment type="function">
    <text evidence="7">The glycine cleavage system catalyzes the degradation of glycine.</text>
</comment>
<dbReference type="SUPFAM" id="SSF101790">
    <property type="entry name" value="Aminomethyltransferase beta-barrel domain"/>
    <property type="match status" value="1"/>
</dbReference>
<evidence type="ECO:0000256" key="1">
    <source>
        <dbReference type="ARBA" id="ARBA00008609"/>
    </source>
</evidence>
<name>A0A7W3JIH4_9MICO</name>
<sequence>MSDAASNLPAAPGPNDDELTDSAPADPTVTGDVVTGDDGTEGIATGPGAGDLDVVEDPLEADAADDERFSPLHDVHVAAGASFTDFAGWQMPVRYSSDLAEHHAVRSAAGLFDLSHMAEIAVTGPEAGVFLDRALAGTLSSIAVGRAKYSLLLSDTGGILDDLVVYRLDDHDFLVVANAGNRDAAFSALATRASGFDVTVDDESDDTALIAIQGPESEGVLDELVTSDRLQPDAPLSALRYYRVLQGTFDDAPVLIARTGYTGEDGFEIYLDPETAPALWTALAEAGAPRGVVPAGLASRDTLRLEAGMPLYGHELGLDVRPAQAGLGRVVDTSKDFVGKAGVEPAPDARVLVGLALEGRRAARAGYPVVADDGTVVGEVTSGALSPTLGHPVAMAFVDPDVVDRGPALAVDVRGTAIPATVVPLPFYKRS</sequence>
<dbReference type="Proteomes" id="UP000321154">
    <property type="component" value="Unassembled WGS sequence"/>
</dbReference>
<evidence type="ECO:0000256" key="2">
    <source>
        <dbReference type="ARBA" id="ARBA00012616"/>
    </source>
</evidence>
<dbReference type="PANTHER" id="PTHR43757:SF2">
    <property type="entry name" value="AMINOMETHYLTRANSFERASE, MITOCHONDRIAL"/>
    <property type="match status" value="1"/>
</dbReference>
<dbReference type="EMBL" id="JACGWW010000002">
    <property type="protein sequence ID" value="MBA8813497.1"/>
    <property type="molecule type" value="Genomic_DNA"/>
</dbReference>
<evidence type="ECO:0000313" key="13">
    <source>
        <dbReference type="EMBL" id="MBA8813497.1"/>
    </source>
</evidence>
<dbReference type="PIRSF" id="PIRSF006487">
    <property type="entry name" value="GcvT"/>
    <property type="match status" value="1"/>
</dbReference>
<keyword evidence="13" id="KW-0489">Methyltransferase</keyword>
<feature type="domain" description="Aminomethyltransferase C-terminal" evidence="11">
    <location>
        <begin position="350"/>
        <end position="429"/>
    </location>
</feature>
<dbReference type="GO" id="GO:0005960">
    <property type="term" value="C:glycine cleavage complex"/>
    <property type="evidence" value="ECO:0007669"/>
    <property type="project" value="InterPro"/>
</dbReference>
<dbReference type="GO" id="GO:0008168">
    <property type="term" value="F:methyltransferase activity"/>
    <property type="evidence" value="ECO:0007669"/>
    <property type="project" value="UniProtKB-KW"/>
</dbReference>
<dbReference type="NCBIfam" id="NF001567">
    <property type="entry name" value="PRK00389.1"/>
    <property type="match status" value="1"/>
</dbReference>
<evidence type="ECO:0000256" key="8">
    <source>
        <dbReference type="PIRSR" id="PIRSR006487-1"/>
    </source>
</evidence>
<organism evidence="13 15">
    <name type="scientific">Frigoribacterium faeni</name>
    <dbReference type="NCBI Taxonomy" id="145483"/>
    <lineage>
        <taxon>Bacteria</taxon>
        <taxon>Bacillati</taxon>
        <taxon>Actinomycetota</taxon>
        <taxon>Actinomycetes</taxon>
        <taxon>Micrococcales</taxon>
        <taxon>Microbacteriaceae</taxon>
        <taxon>Frigoribacterium</taxon>
    </lineage>
</organism>
<dbReference type="GO" id="GO:0032259">
    <property type="term" value="P:methylation"/>
    <property type="evidence" value="ECO:0007669"/>
    <property type="project" value="UniProtKB-KW"/>
</dbReference>
<dbReference type="InterPro" id="IPR027266">
    <property type="entry name" value="TrmE/GcvT-like"/>
</dbReference>
<dbReference type="GO" id="GO:0019464">
    <property type="term" value="P:glycine decarboxylation via glycine cleavage system"/>
    <property type="evidence" value="ECO:0007669"/>
    <property type="project" value="UniProtKB-UniRule"/>
</dbReference>
<dbReference type="GO" id="GO:0008483">
    <property type="term" value="F:transaminase activity"/>
    <property type="evidence" value="ECO:0007669"/>
    <property type="project" value="UniProtKB-KW"/>
</dbReference>
<evidence type="ECO:0000256" key="7">
    <source>
        <dbReference type="HAMAP-Rule" id="MF_00259"/>
    </source>
</evidence>
<dbReference type="PANTHER" id="PTHR43757">
    <property type="entry name" value="AMINOMETHYLTRANSFERASE"/>
    <property type="match status" value="1"/>
</dbReference>
<dbReference type="EC" id="2.1.2.10" evidence="2 7"/>